<protein>
    <submittedName>
        <fullName evidence="2">Uncharacterized protein</fullName>
    </submittedName>
</protein>
<feature type="compositionally biased region" description="Polar residues" evidence="1">
    <location>
        <begin position="436"/>
        <end position="450"/>
    </location>
</feature>
<feature type="region of interest" description="Disordered" evidence="1">
    <location>
        <begin position="436"/>
        <end position="462"/>
    </location>
</feature>
<feature type="compositionally biased region" description="Polar residues" evidence="1">
    <location>
        <begin position="63"/>
        <end position="93"/>
    </location>
</feature>
<comment type="caution">
    <text evidence="2">The sequence shown here is derived from an EMBL/GenBank/DDBJ whole genome shotgun (WGS) entry which is preliminary data.</text>
</comment>
<dbReference type="Proteomes" id="UP000054937">
    <property type="component" value="Unassembled WGS sequence"/>
</dbReference>
<dbReference type="AlphaFoldDB" id="A0A0V0R0H5"/>
<feature type="region of interest" description="Disordered" evidence="1">
    <location>
        <begin position="57"/>
        <end position="93"/>
    </location>
</feature>
<reference evidence="2 3" key="1">
    <citation type="journal article" date="2015" name="Sci. Rep.">
        <title>Genome of the facultative scuticociliatosis pathogen Pseudocohnilembus persalinus provides insight into its virulence through horizontal gene transfer.</title>
        <authorList>
            <person name="Xiong J."/>
            <person name="Wang G."/>
            <person name="Cheng J."/>
            <person name="Tian M."/>
            <person name="Pan X."/>
            <person name="Warren A."/>
            <person name="Jiang C."/>
            <person name="Yuan D."/>
            <person name="Miao W."/>
        </authorList>
    </citation>
    <scope>NUCLEOTIDE SEQUENCE [LARGE SCALE GENOMIC DNA]</scope>
    <source>
        <strain evidence="2">36N120E</strain>
    </source>
</reference>
<gene>
    <name evidence="2" type="ORF">PPERSA_10335</name>
</gene>
<evidence type="ECO:0000256" key="1">
    <source>
        <dbReference type="SAM" id="MobiDB-lite"/>
    </source>
</evidence>
<evidence type="ECO:0000313" key="3">
    <source>
        <dbReference type="Proteomes" id="UP000054937"/>
    </source>
</evidence>
<dbReference type="EMBL" id="LDAU01000078">
    <property type="protein sequence ID" value="KRX07947.1"/>
    <property type="molecule type" value="Genomic_DNA"/>
</dbReference>
<name>A0A0V0R0H5_PSEPJ</name>
<feature type="region of interest" description="Disordered" evidence="1">
    <location>
        <begin position="474"/>
        <end position="498"/>
    </location>
</feature>
<keyword evidence="3" id="KW-1185">Reference proteome</keyword>
<dbReference type="InParanoid" id="A0A0V0R0H5"/>
<feature type="region of interest" description="Disordered" evidence="1">
    <location>
        <begin position="135"/>
        <end position="163"/>
    </location>
</feature>
<evidence type="ECO:0000313" key="2">
    <source>
        <dbReference type="EMBL" id="KRX07947.1"/>
    </source>
</evidence>
<sequence length="546" mass="64888">MYHLQSELAKEHLGMQKKLNLNENIMEKTQFKHNKQKLNQMQEYSQRQIDMLSKLENLKNRNRGYQNSSNKMKKLSSYSKKNFSPQPQSQKDNLLNQRIDFMLEKYGKQSITNNLKENNYKINNNSKILKKHTLTNMSNSTKSQTSSTKSTNNINDKNEITKNDQRTNKIHFYCYKKDQNKKVVSLNEISEKNSQQIYPSSQSHNVLNEQYQESSQQNQQIYHNEDNNKQNDQIQQKTTNLFQQNNKQNGNININYQQNFQNTPQNNVQKKRRSQKKHTLQKFLENDVQYQQQEQQYNNNLCQNRNFSQENQRKEISKNPINIIEQNLSLDFQKKEQHLTLNRKLQQKVNGLESFVRKNNIQDKDYQNNHFLKSNLENNQKANKQITLDRLNSKLQEKTLGDFQETKQMGNKVVTKSPGKDGCDLKNQKLRQNQRILQDNQSGDNSQFQNQDEDAEKEHEKNFQEMQEVLQNAKQKLKQNASQSKEKSKRKQVVRKQQSIQFNQQAVNISLTNKQLKLKQNKENQLQKQFKDLDKILKNQSLFMAK</sequence>
<proteinExistence type="predicted"/>
<accession>A0A0V0R0H5</accession>
<organism evidence="2 3">
    <name type="scientific">Pseudocohnilembus persalinus</name>
    <name type="common">Ciliate</name>
    <dbReference type="NCBI Taxonomy" id="266149"/>
    <lineage>
        <taxon>Eukaryota</taxon>
        <taxon>Sar</taxon>
        <taxon>Alveolata</taxon>
        <taxon>Ciliophora</taxon>
        <taxon>Intramacronucleata</taxon>
        <taxon>Oligohymenophorea</taxon>
        <taxon>Scuticociliatia</taxon>
        <taxon>Philasterida</taxon>
        <taxon>Pseudocohnilembidae</taxon>
        <taxon>Pseudocohnilembus</taxon>
    </lineage>
</organism>
<feature type="compositionally biased region" description="Low complexity" evidence="1">
    <location>
        <begin position="135"/>
        <end position="155"/>
    </location>
</feature>